<sequence length="159" mass="16011">MILLLIILAGGIVAVGLICLGCATLTRRRTGHSSVGRTSHGLATLAGAAAAAVYVWGALHVVGPLMEAEGGGADSSPAPACVRAGGVDQAAHVDGYRIEYLPIRLVCHLDKGGGSFTADSAPGYVAPAVLGLGLTAVALPILTAFAAEYRSRRKAPARV</sequence>
<feature type="transmembrane region" description="Helical" evidence="1">
    <location>
        <begin position="38"/>
        <end position="59"/>
    </location>
</feature>
<accession>A0ABP5RJG6</accession>
<dbReference type="RefSeq" id="WP_344638888.1">
    <property type="nucleotide sequence ID" value="NZ_BAAATR010000026.1"/>
</dbReference>
<feature type="transmembrane region" description="Helical" evidence="1">
    <location>
        <begin position="6"/>
        <end position="26"/>
    </location>
</feature>
<protein>
    <recommendedName>
        <fullName evidence="4">Integral membrane protein</fullName>
    </recommendedName>
</protein>
<evidence type="ECO:0000313" key="2">
    <source>
        <dbReference type="EMBL" id="GAA2261133.1"/>
    </source>
</evidence>
<keyword evidence="1" id="KW-0812">Transmembrane</keyword>
<comment type="caution">
    <text evidence="2">The sequence shown here is derived from an EMBL/GenBank/DDBJ whole genome shotgun (WGS) entry which is preliminary data.</text>
</comment>
<feature type="transmembrane region" description="Helical" evidence="1">
    <location>
        <begin position="124"/>
        <end position="147"/>
    </location>
</feature>
<dbReference type="Proteomes" id="UP001500305">
    <property type="component" value="Unassembled WGS sequence"/>
</dbReference>
<name>A0ABP5RJG6_9ACTN</name>
<gene>
    <name evidence="2" type="ORF">GCM10010430_51630</name>
</gene>
<keyword evidence="1" id="KW-1133">Transmembrane helix</keyword>
<organism evidence="2 3">
    <name type="scientific">Kitasatospora cystarginea</name>
    <dbReference type="NCBI Taxonomy" id="58350"/>
    <lineage>
        <taxon>Bacteria</taxon>
        <taxon>Bacillati</taxon>
        <taxon>Actinomycetota</taxon>
        <taxon>Actinomycetes</taxon>
        <taxon>Kitasatosporales</taxon>
        <taxon>Streptomycetaceae</taxon>
        <taxon>Kitasatospora</taxon>
    </lineage>
</organism>
<keyword evidence="1" id="KW-0472">Membrane</keyword>
<keyword evidence="3" id="KW-1185">Reference proteome</keyword>
<proteinExistence type="predicted"/>
<dbReference type="EMBL" id="BAAATR010000026">
    <property type="protein sequence ID" value="GAA2261133.1"/>
    <property type="molecule type" value="Genomic_DNA"/>
</dbReference>
<evidence type="ECO:0008006" key="4">
    <source>
        <dbReference type="Google" id="ProtNLM"/>
    </source>
</evidence>
<reference evidence="3" key="1">
    <citation type="journal article" date="2019" name="Int. J. Syst. Evol. Microbiol.">
        <title>The Global Catalogue of Microorganisms (GCM) 10K type strain sequencing project: providing services to taxonomists for standard genome sequencing and annotation.</title>
        <authorList>
            <consortium name="The Broad Institute Genomics Platform"/>
            <consortium name="The Broad Institute Genome Sequencing Center for Infectious Disease"/>
            <person name="Wu L."/>
            <person name="Ma J."/>
        </authorList>
    </citation>
    <scope>NUCLEOTIDE SEQUENCE [LARGE SCALE GENOMIC DNA]</scope>
    <source>
        <strain evidence="3">JCM 7356</strain>
    </source>
</reference>
<evidence type="ECO:0000256" key="1">
    <source>
        <dbReference type="SAM" id="Phobius"/>
    </source>
</evidence>
<evidence type="ECO:0000313" key="3">
    <source>
        <dbReference type="Proteomes" id="UP001500305"/>
    </source>
</evidence>